<comment type="similarity">
    <text evidence="1">Belongs to the AHA1 family.</text>
</comment>
<dbReference type="Proteomes" id="UP000595460">
    <property type="component" value="Chromosome"/>
</dbReference>
<evidence type="ECO:0000313" key="4">
    <source>
        <dbReference type="EMBL" id="QQR35740.1"/>
    </source>
</evidence>
<dbReference type="SUPFAM" id="SSF55961">
    <property type="entry name" value="Bet v1-like"/>
    <property type="match status" value="1"/>
</dbReference>
<evidence type="ECO:0000313" key="5">
    <source>
        <dbReference type="Proteomes" id="UP000595460"/>
    </source>
</evidence>
<dbReference type="InterPro" id="IPR023393">
    <property type="entry name" value="START-like_dom_sf"/>
</dbReference>
<feature type="region of interest" description="Disordered" evidence="2">
    <location>
        <begin position="1"/>
        <end position="29"/>
    </location>
</feature>
<accession>A0ABX7BZ95</accession>
<proteinExistence type="inferred from homology"/>
<keyword evidence="5" id="KW-1185">Reference proteome</keyword>
<dbReference type="Pfam" id="PF08327">
    <property type="entry name" value="AHSA1"/>
    <property type="match status" value="1"/>
</dbReference>
<dbReference type="CDD" id="cd08900">
    <property type="entry name" value="SRPBCC_CalC_Aha1-like_7"/>
    <property type="match status" value="1"/>
</dbReference>
<evidence type="ECO:0000259" key="3">
    <source>
        <dbReference type="Pfam" id="PF08327"/>
    </source>
</evidence>
<protein>
    <submittedName>
        <fullName evidence="4">SRPBCC family protein</fullName>
    </submittedName>
</protein>
<sequence length="187" mass="20936">MAQRSPHHVGQAARPAGRPACCRRRGQQDVTMRTITHGSFTLERRWKTTPARLFKALSDEATKQKWFNPPEAWGKDEHHMDFRVGGIETSVGGPPGGAVHKFRAIYQDIVPNERIIYSYDMHLDDVRISVSLTSFEIRHDGDHTTLVMTEHGAFLDGFAGDGNDIRRQGTSQLLDQLGAFLAREGAN</sequence>
<evidence type="ECO:0000256" key="1">
    <source>
        <dbReference type="ARBA" id="ARBA00006817"/>
    </source>
</evidence>
<dbReference type="EMBL" id="CP068047">
    <property type="protein sequence ID" value="QQR35740.1"/>
    <property type="molecule type" value="Genomic_DNA"/>
</dbReference>
<feature type="domain" description="Activator of Hsp90 ATPase homologue 1/2-like C-terminal" evidence="3">
    <location>
        <begin position="47"/>
        <end position="181"/>
    </location>
</feature>
<name>A0ABX7BZ95_9HYPH</name>
<dbReference type="Gene3D" id="3.30.530.20">
    <property type="match status" value="1"/>
</dbReference>
<gene>
    <name evidence="4" type="ORF">JI749_15530</name>
</gene>
<dbReference type="InterPro" id="IPR013538">
    <property type="entry name" value="ASHA1/2-like_C"/>
</dbReference>
<feature type="compositionally biased region" description="Low complexity" evidence="2">
    <location>
        <begin position="10"/>
        <end position="20"/>
    </location>
</feature>
<organism evidence="4 5">
    <name type="scientific">Devosia oryziradicis</name>
    <dbReference type="NCBI Taxonomy" id="2801335"/>
    <lineage>
        <taxon>Bacteria</taxon>
        <taxon>Pseudomonadati</taxon>
        <taxon>Pseudomonadota</taxon>
        <taxon>Alphaproteobacteria</taxon>
        <taxon>Hyphomicrobiales</taxon>
        <taxon>Devosiaceae</taxon>
        <taxon>Devosia</taxon>
    </lineage>
</organism>
<evidence type="ECO:0000256" key="2">
    <source>
        <dbReference type="SAM" id="MobiDB-lite"/>
    </source>
</evidence>
<reference evidence="4 5" key="1">
    <citation type="submission" date="2021-01" db="EMBL/GenBank/DDBJ databases">
        <title>Genome seq and assembly of Devosia sp. G19.</title>
        <authorList>
            <person name="Chhetri G."/>
        </authorList>
    </citation>
    <scope>NUCLEOTIDE SEQUENCE [LARGE SCALE GENOMIC DNA]</scope>
    <source>
        <strain evidence="4 5">G19</strain>
    </source>
</reference>